<keyword evidence="3" id="KW-1185">Reference proteome</keyword>
<name>A0A1M6CIV1_9FLAO</name>
<dbReference type="Pfam" id="PF02627">
    <property type="entry name" value="CMD"/>
    <property type="match status" value="1"/>
</dbReference>
<sequence>METNSKIKFEVPVREQMSEHNLPVFDTIVKSIGFMPNLFATLGLSDNGLNRYISFQNAKSSLSNKEKEAINLVVSEVNECDYCRAAHTAIGKMNGFTYEQALEIRSGQASFDERLNSLVKLSQNIVNTRGKVNFKYLELFYESGYNQGDLVDVILQIGEKTMTNYLHNITQIPIDFPEVPKI</sequence>
<dbReference type="InterPro" id="IPR004675">
    <property type="entry name" value="AhpD_core"/>
</dbReference>
<dbReference type="EMBL" id="FQYP01000002">
    <property type="protein sequence ID" value="SHI60791.1"/>
    <property type="molecule type" value="Genomic_DNA"/>
</dbReference>
<evidence type="ECO:0000313" key="3">
    <source>
        <dbReference type="Proteomes" id="UP000184432"/>
    </source>
</evidence>
<proteinExistence type="predicted"/>
<reference evidence="3" key="1">
    <citation type="submission" date="2016-11" db="EMBL/GenBank/DDBJ databases">
        <authorList>
            <person name="Varghese N."/>
            <person name="Submissions S."/>
        </authorList>
    </citation>
    <scope>NUCLEOTIDE SEQUENCE [LARGE SCALE GENOMIC DNA]</scope>
    <source>
        <strain evidence="3">DSM 22623</strain>
    </source>
</reference>
<dbReference type="PANTHER" id="PTHR35446:SF3">
    <property type="entry name" value="CMD DOMAIN-CONTAINING PROTEIN"/>
    <property type="match status" value="1"/>
</dbReference>
<dbReference type="STRING" id="570521.SAMN04488508_102133"/>
<dbReference type="NCBIfam" id="TIGR00778">
    <property type="entry name" value="ahpD_dom"/>
    <property type="match status" value="1"/>
</dbReference>
<dbReference type="PANTHER" id="PTHR35446">
    <property type="entry name" value="SI:CH211-175M2.5"/>
    <property type="match status" value="1"/>
</dbReference>
<dbReference type="GO" id="GO:0051920">
    <property type="term" value="F:peroxiredoxin activity"/>
    <property type="evidence" value="ECO:0007669"/>
    <property type="project" value="InterPro"/>
</dbReference>
<keyword evidence="2" id="KW-0560">Oxidoreductase</keyword>
<evidence type="ECO:0000259" key="1">
    <source>
        <dbReference type="Pfam" id="PF02627"/>
    </source>
</evidence>
<dbReference type="InterPro" id="IPR029032">
    <property type="entry name" value="AhpD-like"/>
</dbReference>
<dbReference type="SUPFAM" id="SSF69118">
    <property type="entry name" value="AhpD-like"/>
    <property type="match status" value="1"/>
</dbReference>
<accession>A0A1M6CIV1</accession>
<organism evidence="2 3">
    <name type="scientific">Aquimarina spongiae</name>
    <dbReference type="NCBI Taxonomy" id="570521"/>
    <lineage>
        <taxon>Bacteria</taxon>
        <taxon>Pseudomonadati</taxon>
        <taxon>Bacteroidota</taxon>
        <taxon>Flavobacteriia</taxon>
        <taxon>Flavobacteriales</taxon>
        <taxon>Flavobacteriaceae</taxon>
        <taxon>Aquimarina</taxon>
    </lineage>
</organism>
<keyword evidence="2" id="KW-0575">Peroxidase</keyword>
<dbReference type="Gene3D" id="1.20.1290.10">
    <property type="entry name" value="AhpD-like"/>
    <property type="match status" value="1"/>
</dbReference>
<evidence type="ECO:0000313" key="2">
    <source>
        <dbReference type="EMBL" id="SHI60791.1"/>
    </source>
</evidence>
<dbReference type="RefSeq" id="WP_073314712.1">
    <property type="nucleotide sequence ID" value="NZ_FQYP01000002.1"/>
</dbReference>
<dbReference type="Proteomes" id="UP000184432">
    <property type="component" value="Unassembled WGS sequence"/>
</dbReference>
<protein>
    <submittedName>
        <fullName evidence="2">Alkylhydroperoxidase AhpD family core domain-containing protein</fullName>
    </submittedName>
</protein>
<gene>
    <name evidence="2" type="ORF">SAMN04488508_102133</name>
</gene>
<dbReference type="AlphaFoldDB" id="A0A1M6CIV1"/>
<dbReference type="OrthoDB" id="9808310at2"/>
<dbReference type="InterPro" id="IPR003779">
    <property type="entry name" value="CMD-like"/>
</dbReference>
<feature type="domain" description="Carboxymuconolactone decarboxylase-like" evidence="1">
    <location>
        <begin position="58"/>
        <end position="110"/>
    </location>
</feature>